<keyword evidence="6 7" id="KW-0472">Membrane</keyword>
<dbReference type="AlphaFoldDB" id="A8Q8S3"/>
<reference evidence="9 10" key="1">
    <citation type="journal article" date="2007" name="Proc. Natl. Acad. Sci. U.S.A.">
        <title>Dandruff-associated Malassezia genomes reveal convergent and divergent virulence traits shared with plant and human fungal pathogens.</title>
        <authorList>
            <person name="Xu J."/>
            <person name="Saunders C.W."/>
            <person name="Hu P."/>
            <person name="Grant R.A."/>
            <person name="Boekhout T."/>
            <person name="Kuramae E.E."/>
            <person name="Kronstad J.W."/>
            <person name="Deangelis Y.M."/>
            <person name="Reeder N.L."/>
            <person name="Johnstone K.R."/>
            <person name="Leland M."/>
            <person name="Fieno A.M."/>
            <person name="Begley W.M."/>
            <person name="Sun Y."/>
            <person name="Lacey M.P."/>
            <person name="Chaudhary T."/>
            <person name="Keough T."/>
            <person name="Chu L."/>
            <person name="Sears R."/>
            <person name="Yuan B."/>
            <person name="Dawson T.L.Jr."/>
        </authorList>
    </citation>
    <scope>NUCLEOTIDE SEQUENCE [LARGE SCALE GENOMIC DNA]</scope>
    <source>
        <strain evidence="10">ATCC MYA-4612 / CBS 7966</strain>
    </source>
</reference>
<keyword evidence="10" id="KW-1185">Reference proteome</keyword>
<dbReference type="Pfam" id="PF00324">
    <property type="entry name" value="AA_permease"/>
    <property type="match status" value="1"/>
</dbReference>
<dbReference type="GO" id="GO:0015171">
    <property type="term" value="F:amino acid transmembrane transporter activity"/>
    <property type="evidence" value="ECO:0007669"/>
    <property type="project" value="TreeGrafter"/>
</dbReference>
<dbReference type="InterPro" id="IPR004841">
    <property type="entry name" value="AA-permease/SLC12A_dom"/>
</dbReference>
<evidence type="ECO:0000256" key="5">
    <source>
        <dbReference type="ARBA" id="ARBA00022989"/>
    </source>
</evidence>
<dbReference type="FunFam" id="1.20.1740.10:FF:000001">
    <property type="entry name" value="Amino acid permease"/>
    <property type="match status" value="1"/>
</dbReference>
<comment type="caution">
    <text evidence="9">The sequence shown here is derived from an EMBL/GenBank/DDBJ whole genome shotgun (WGS) entry which is preliminary data.</text>
</comment>
<dbReference type="PROSITE" id="PS00218">
    <property type="entry name" value="AMINO_ACID_PERMEASE_1"/>
    <property type="match status" value="1"/>
</dbReference>
<keyword evidence="2" id="KW-0813">Transport</keyword>
<dbReference type="GO" id="GO:0016020">
    <property type="term" value="C:membrane"/>
    <property type="evidence" value="ECO:0007669"/>
    <property type="project" value="UniProtKB-SubCell"/>
</dbReference>
<dbReference type="InterPro" id="IPR004840">
    <property type="entry name" value="Amino_acid_permease_CS"/>
</dbReference>
<dbReference type="InterPro" id="IPR050524">
    <property type="entry name" value="APC_YAT"/>
</dbReference>
<evidence type="ECO:0000256" key="2">
    <source>
        <dbReference type="ARBA" id="ARBA00022448"/>
    </source>
</evidence>
<evidence type="ECO:0000256" key="6">
    <source>
        <dbReference type="ARBA" id="ARBA00023136"/>
    </source>
</evidence>
<dbReference type="OrthoDB" id="3900342at2759"/>
<feature type="transmembrane region" description="Helical" evidence="7">
    <location>
        <begin position="63"/>
        <end position="82"/>
    </location>
</feature>
<dbReference type="VEuPathDB" id="FungiDB:MGL_3336"/>
<dbReference type="EMBL" id="AAYY01000013">
    <property type="protein sequence ID" value="EDP42087.1"/>
    <property type="molecule type" value="Genomic_DNA"/>
</dbReference>
<feature type="transmembrane region" description="Helical" evidence="7">
    <location>
        <begin position="451"/>
        <end position="473"/>
    </location>
</feature>
<dbReference type="OMA" id="WRILFVY"/>
<dbReference type="GeneID" id="5853614"/>
<gene>
    <name evidence="9" type="ORF">MGL_3336</name>
</gene>
<feature type="transmembrane region" description="Helical" evidence="7">
    <location>
        <begin position="88"/>
        <end position="105"/>
    </location>
</feature>
<organism evidence="9 10">
    <name type="scientific">Malassezia globosa (strain ATCC MYA-4612 / CBS 7966)</name>
    <name type="common">Dandruff-associated fungus</name>
    <dbReference type="NCBI Taxonomy" id="425265"/>
    <lineage>
        <taxon>Eukaryota</taxon>
        <taxon>Fungi</taxon>
        <taxon>Dikarya</taxon>
        <taxon>Basidiomycota</taxon>
        <taxon>Ustilaginomycotina</taxon>
        <taxon>Malasseziomycetes</taxon>
        <taxon>Malasseziales</taxon>
        <taxon>Malasseziaceae</taxon>
        <taxon>Malassezia</taxon>
    </lineage>
</organism>
<feature type="transmembrane region" description="Helical" evidence="7">
    <location>
        <begin position="283"/>
        <end position="300"/>
    </location>
</feature>
<evidence type="ECO:0000313" key="9">
    <source>
        <dbReference type="EMBL" id="EDP42087.1"/>
    </source>
</evidence>
<evidence type="ECO:0000256" key="4">
    <source>
        <dbReference type="ARBA" id="ARBA00022970"/>
    </source>
</evidence>
<dbReference type="Proteomes" id="UP000008837">
    <property type="component" value="Unassembled WGS sequence"/>
</dbReference>
<sequence>MSIIAEEVSDTKPPPALSSFASVHLPESMQSSKPLHSDVQSDALQIDPKSGVKRGLKNRHLSMMALAGIIGPGLLVGAGGALAKGGPASIIIGFGVVGIIAYSVMQSLGELTTIFPDGGAFLQLADRMVDRAFGFVVGWNYFIVWAAVLANEYNVITSVLVFWSDKVPQWGYFLIFWFAFLAFQMLGVESFGEAEFWLALVKILGLVAYFIFSIVYVSGGVNGDAVGFRYWNNPGAFGEHGFRGVASVFIFCATFYAGIESVSVAATETRNPQKAVPSAIRQVVWRILFVYLGSAFFFGLTCPANAPGLVAQDGALQSPMTIAIQHAGWTGGVHLINSFILVTCLSAVNSSIYIGSRTVLYMAQNKKAFKFLGYTNSRGVPVFAVILINAVGAISMMNVSTGASKAYSYIVNLSGVSTFIVWAAISFMHLRFRRAMRVQNRSLDELPFKSLLFPWIAIFGFVLSVFLALVQGWTTFSPFDTGDFVDAYILIPVSLVGYIIYKFVYRTRFWRAREIDLDIGRRQDLDSFSSIISFETQDDLNQEVAQEDANYSVEKQQQA</sequence>
<dbReference type="PIRSF" id="PIRSF006060">
    <property type="entry name" value="AA_transporter"/>
    <property type="match status" value="1"/>
</dbReference>
<feature type="transmembrane region" description="Helical" evidence="7">
    <location>
        <begin position="485"/>
        <end position="504"/>
    </location>
</feature>
<dbReference type="KEGG" id="mgl:MGL_3336"/>
<dbReference type="Gene3D" id="1.20.1740.10">
    <property type="entry name" value="Amino acid/polyamine transporter I"/>
    <property type="match status" value="1"/>
</dbReference>
<accession>A8Q8S3</accession>
<feature type="transmembrane region" description="Helical" evidence="7">
    <location>
        <begin position="200"/>
        <end position="221"/>
    </location>
</feature>
<dbReference type="PANTHER" id="PTHR43341">
    <property type="entry name" value="AMINO ACID PERMEASE"/>
    <property type="match status" value="1"/>
</dbReference>
<keyword evidence="4" id="KW-0029">Amino-acid transport</keyword>
<evidence type="ECO:0000313" key="10">
    <source>
        <dbReference type="Proteomes" id="UP000008837"/>
    </source>
</evidence>
<evidence type="ECO:0000256" key="7">
    <source>
        <dbReference type="SAM" id="Phobius"/>
    </source>
</evidence>
<feature type="transmembrane region" description="Helical" evidence="7">
    <location>
        <begin position="170"/>
        <end position="188"/>
    </location>
</feature>
<keyword evidence="3 7" id="KW-0812">Transmembrane</keyword>
<keyword evidence="5 7" id="KW-1133">Transmembrane helix</keyword>
<dbReference type="InParanoid" id="A8Q8S3"/>
<comment type="subcellular location">
    <subcellularLocation>
        <location evidence="1">Membrane</location>
        <topology evidence="1">Multi-pass membrane protein</topology>
    </subcellularLocation>
</comment>
<dbReference type="PANTHER" id="PTHR43341:SF26">
    <property type="entry name" value="GENERAL AMINO ACID PERMEASE AGP3"/>
    <property type="match status" value="1"/>
</dbReference>
<feature type="transmembrane region" description="Helical" evidence="7">
    <location>
        <begin position="380"/>
        <end position="400"/>
    </location>
</feature>
<proteinExistence type="predicted"/>
<name>A8Q8S3_MALGO</name>
<dbReference type="RefSeq" id="XP_001729301.1">
    <property type="nucleotide sequence ID" value="XM_001729249.1"/>
</dbReference>
<evidence type="ECO:0000256" key="3">
    <source>
        <dbReference type="ARBA" id="ARBA00022692"/>
    </source>
</evidence>
<feature type="transmembrane region" description="Helical" evidence="7">
    <location>
        <begin position="406"/>
        <end position="430"/>
    </location>
</feature>
<feature type="transmembrane region" description="Helical" evidence="7">
    <location>
        <begin position="241"/>
        <end position="262"/>
    </location>
</feature>
<feature type="transmembrane region" description="Helical" evidence="7">
    <location>
        <begin position="132"/>
        <end position="150"/>
    </location>
</feature>
<dbReference type="STRING" id="425265.A8Q8S3"/>
<evidence type="ECO:0000259" key="8">
    <source>
        <dbReference type="Pfam" id="PF00324"/>
    </source>
</evidence>
<feature type="transmembrane region" description="Helical" evidence="7">
    <location>
        <begin position="339"/>
        <end position="360"/>
    </location>
</feature>
<dbReference type="FunCoup" id="A8Q8S3">
    <property type="interactions" value="129"/>
</dbReference>
<feature type="domain" description="Amino acid permease/ SLC12A" evidence="8">
    <location>
        <begin position="60"/>
        <end position="509"/>
    </location>
</feature>
<evidence type="ECO:0000256" key="1">
    <source>
        <dbReference type="ARBA" id="ARBA00004141"/>
    </source>
</evidence>
<protein>
    <recommendedName>
        <fullName evidence="8">Amino acid permease/ SLC12A domain-containing protein</fullName>
    </recommendedName>
</protein>